<dbReference type="GO" id="GO:0005524">
    <property type="term" value="F:ATP binding"/>
    <property type="evidence" value="ECO:0007669"/>
    <property type="project" value="UniProtKB-KW"/>
</dbReference>
<evidence type="ECO:0000313" key="3">
    <source>
        <dbReference type="EMBL" id="WOH12953.1"/>
    </source>
</evidence>
<dbReference type="InterPro" id="IPR013126">
    <property type="entry name" value="Hsp_70_fam"/>
</dbReference>
<evidence type="ECO:0008006" key="5">
    <source>
        <dbReference type="Google" id="ProtNLM"/>
    </source>
</evidence>
<protein>
    <recommendedName>
        <fullName evidence="5">Heat shock protein 70</fullName>
    </recommendedName>
</protein>
<gene>
    <name evidence="3" type="ORF">DCAR_0832462</name>
</gene>
<dbReference type="FunFam" id="3.30.420.40:FF:000172">
    <property type="entry name" value="Heat shock 70 kDa protein"/>
    <property type="match status" value="1"/>
</dbReference>
<keyword evidence="2" id="KW-0067">ATP-binding</keyword>
<name>A0AAF1BCK2_DAUCS</name>
<proteinExistence type="predicted"/>
<dbReference type="InterPro" id="IPR043129">
    <property type="entry name" value="ATPase_NBD"/>
</dbReference>
<reference evidence="3" key="1">
    <citation type="journal article" date="2016" name="Nat. Genet.">
        <title>A high-quality carrot genome assembly provides new insights into carotenoid accumulation and asterid genome evolution.</title>
        <authorList>
            <person name="Iorizzo M."/>
            <person name="Ellison S."/>
            <person name="Senalik D."/>
            <person name="Zeng P."/>
            <person name="Satapoomin P."/>
            <person name="Huang J."/>
            <person name="Bowman M."/>
            <person name="Iovene M."/>
            <person name="Sanseverino W."/>
            <person name="Cavagnaro P."/>
            <person name="Yildiz M."/>
            <person name="Macko-Podgorni A."/>
            <person name="Moranska E."/>
            <person name="Grzebelus E."/>
            <person name="Grzebelus D."/>
            <person name="Ashrafi H."/>
            <person name="Zheng Z."/>
            <person name="Cheng S."/>
            <person name="Spooner D."/>
            <person name="Van Deynze A."/>
            <person name="Simon P."/>
        </authorList>
    </citation>
    <scope>NUCLEOTIDE SEQUENCE</scope>
    <source>
        <tissue evidence="3">Leaf</tissue>
    </source>
</reference>
<dbReference type="PANTHER" id="PTHR19375">
    <property type="entry name" value="HEAT SHOCK PROTEIN 70KDA"/>
    <property type="match status" value="1"/>
</dbReference>
<evidence type="ECO:0000256" key="1">
    <source>
        <dbReference type="ARBA" id="ARBA00022741"/>
    </source>
</evidence>
<evidence type="ECO:0000256" key="2">
    <source>
        <dbReference type="ARBA" id="ARBA00022840"/>
    </source>
</evidence>
<dbReference type="Pfam" id="PF00012">
    <property type="entry name" value="HSP70"/>
    <property type="match status" value="1"/>
</dbReference>
<dbReference type="GO" id="GO:0140662">
    <property type="term" value="F:ATP-dependent protein folding chaperone"/>
    <property type="evidence" value="ECO:0007669"/>
    <property type="project" value="InterPro"/>
</dbReference>
<dbReference type="EMBL" id="CP093350">
    <property type="protein sequence ID" value="WOH12953.1"/>
    <property type="molecule type" value="Genomic_DNA"/>
</dbReference>
<dbReference type="SUPFAM" id="SSF53067">
    <property type="entry name" value="Actin-like ATPase domain"/>
    <property type="match status" value="1"/>
</dbReference>
<accession>A0AAF1BCK2</accession>
<dbReference type="Gene3D" id="3.90.640.10">
    <property type="entry name" value="Actin, Chain A, domain 4"/>
    <property type="match status" value="1"/>
</dbReference>
<dbReference type="Gene3D" id="3.30.420.40">
    <property type="match status" value="2"/>
</dbReference>
<reference evidence="3" key="2">
    <citation type="submission" date="2022-03" db="EMBL/GenBank/DDBJ databases">
        <title>Draft title - Genomic analysis of global carrot germplasm unveils the trajectory of domestication and the origin of high carotenoid orange carrot.</title>
        <authorList>
            <person name="Iorizzo M."/>
            <person name="Ellison S."/>
            <person name="Senalik D."/>
            <person name="Macko-Podgorni A."/>
            <person name="Grzebelus D."/>
            <person name="Bostan H."/>
            <person name="Rolling W."/>
            <person name="Curaba J."/>
            <person name="Simon P."/>
        </authorList>
    </citation>
    <scope>NUCLEOTIDE SEQUENCE</scope>
    <source>
        <tissue evidence="3">Leaf</tissue>
    </source>
</reference>
<dbReference type="PROSITE" id="PS01036">
    <property type="entry name" value="HSP70_3"/>
    <property type="match status" value="1"/>
</dbReference>
<dbReference type="Proteomes" id="UP000077755">
    <property type="component" value="Chromosome 8"/>
</dbReference>
<dbReference type="InterPro" id="IPR018181">
    <property type="entry name" value="Heat_shock_70_CS"/>
</dbReference>
<keyword evidence="1" id="KW-0547">Nucleotide-binding</keyword>
<dbReference type="PRINTS" id="PR00301">
    <property type="entry name" value="HEATSHOCK70"/>
</dbReference>
<dbReference type="AlphaFoldDB" id="A0AAF1BCK2"/>
<organism evidence="3 4">
    <name type="scientific">Daucus carota subsp. sativus</name>
    <name type="common">Carrot</name>
    <dbReference type="NCBI Taxonomy" id="79200"/>
    <lineage>
        <taxon>Eukaryota</taxon>
        <taxon>Viridiplantae</taxon>
        <taxon>Streptophyta</taxon>
        <taxon>Embryophyta</taxon>
        <taxon>Tracheophyta</taxon>
        <taxon>Spermatophyta</taxon>
        <taxon>Magnoliopsida</taxon>
        <taxon>eudicotyledons</taxon>
        <taxon>Gunneridae</taxon>
        <taxon>Pentapetalae</taxon>
        <taxon>asterids</taxon>
        <taxon>campanulids</taxon>
        <taxon>Apiales</taxon>
        <taxon>Apiaceae</taxon>
        <taxon>Apioideae</taxon>
        <taxon>Scandiceae</taxon>
        <taxon>Daucinae</taxon>
        <taxon>Daucus</taxon>
        <taxon>Daucus sect. Daucus</taxon>
    </lineage>
</organism>
<evidence type="ECO:0000313" key="4">
    <source>
        <dbReference type="Proteomes" id="UP000077755"/>
    </source>
</evidence>
<sequence length="131" mass="14406">MTTVDIDSLYEGIDYHAKISQARFEALNLNLFRSCLDTVEKCLRDAEMDKNNVQEVVLVGGSTRIPKVQQLLQQFFNGKELCKNINPEEAVAYGAAVQAAILSGKGSQNIKNLMVLDVTRPINGLSSEGEC</sequence>
<keyword evidence="4" id="KW-1185">Reference proteome</keyword>